<protein>
    <submittedName>
        <fullName evidence="2">Uncharacterized protein</fullName>
    </submittedName>
</protein>
<gene>
    <name evidence="3" type="ORF">F2Z29_18120</name>
    <name evidence="2" type="ORF">F2Z89_17005</name>
    <name evidence="1" type="ORF">F3B44_20765</name>
    <name evidence="5" type="ORF">FSA03_14610</name>
    <name evidence="4" type="ORF">FSA06_14620</name>
</gene>
<evidence type="ECO:0000313" key="10">
    <source>
        <dbReference type="Proteomes" id="UP000479773"/>
    </source>
</evidence>
<evidence type="ECO:0000313" key="9">
    <source>
        <dbReference type="Proteomes" id="UP000460666"/>
    </source>
</evidence>
<evidence type="ECO:0000313" key="6">
    <source>
        <dbReference type="Proteomes" id="UP000315444"/>
    </source>
</evidence>
<dbReference type="Proteomes" id="UP000315444">
    <property type="component" value="Unassembled WGS sequence"/>
</dbReference>
<evidence type="ECO:0000313" key="7">
    <source>
        <dbReference type="Proteomes" id="UP000319026"/>
    </source>
</evidence>
<dbReference type="Proteomes" id="UP000319026">
    <property type="component" value="Unassembled WGS sequence"/>
</dbReference>
<proteinExistence type="predicted"/>
<dbReference type="EMBL" id="VWEQ01000025">
    <property type="protein sequence ID" value="KAA4748500.1"/>
    <property type="molecule type" value="Genomic_DNA"/>
</dbReference>
<comment type="caution">
    <text evidence="2">The sequence shown here is derived from an EMBL/GenBank/DDBJ whole genome shotgun (WGS) entry which is preliminary data.</text>
</comment>
<dbReference type="Proteomes" id="UP000460666">
    <property type="component" value="Unassembled WGS sequence"/>
</dbReference>
<organism evidence="2 9">
    <name type="scientific">Bacteroides fragilis</name>
    <dbReference type="NCBI Taxonomy" id="817"/>
    <lineage>
        <taxon>Bacteria</taxon>
        <taxon>Pseudomonadati</taxon>
        <taxon>Bacteroidota</taxon>
        <taxon>Bacteroidia</taxon>
        <taxon>Bacteroidales</taxon>
        <taxon>Bacteroidaceae</taxon>
        <taxon>Bacteroides</taxon>
    </lineage>
</organism>
<name>A0A5C6JHN6_BACFG</name>
<accession>A0A5C6JHN6</accession>
<sequence>MNDHLTYHIPAIYALHSKCTEFPDETSRRVTKITFYFLFLPKDLTTAKNINIRIFSTAIDFHYIQSLQLLTFRSHTP</sequence>
<evidence type="ECO:0000313" key="4">
    <source>
        <dbReference type="EMBL" id="TWV40756.1"/>
    </source>
</evidence>
<dbReference type="EMBL" id="VWAW01000016">
    <property type="protein sequence ID" value="KAA5170843.1"/>
    <property type="molecule type" value="Genomic_DNA"/>
</dbReference>
<dbReference type="AlphaFoldDB" id="A0A5C6JHN6"/>
<evidence type="ECO:0000313" key="1">
    <source>
        <dbReference type="EMBL" id="KAA4748500.1"/>
    </source>
</evidence>
<dbReference type="EMBL" id="VWCJ01000013">
    <property type="protein sequence ID" value="KAA4994078.1"/>
    <property type="molecule type" value="Genomic_DNA"/>
</dbReference>
<dbReference type="Proteomes" id="UP000479773">
    <property type="component" value="Unassembled WGS sequence"/>
</dbReference>
<evidence type="ECO:0000313" key="2">
    <source>
        <dbReference type="EMBL" id="KAA4994078.1"/>
    </source>
</evidence>
<reference evidence="5 7" key="3">
    <citation type="submission" date="2019-07" db="EMBL/GenBank/DDBJ databases">
        <title>Genome Sequencing of Bacteroides fragilis.</title>
        <authorList>
            <person name="Pinto K.M."/>
            <person name="Ruoff K.L."/>
            <person name="Price C.E."/>
            <person name="Valls R.A."/>
            <person name="O'Toole G.A."/>
        </authorList>
    </citation>
    <scope>NUCLEOTIDE SEQUENCE [LARGE SCALE GENOMIC DNA]</scope>
    <source>
        <strain evidence="5 7">AD135F_3B</strain>
    </source>
</reference>
<dbReference type="EMBL" id="VOHV01000006">
    <property type="protein sequence ID" value="TWV40756.1"/>
    <property type="molecule type" value="Genomic_DNA"/>
</dbReference>
<reference evidence="4 6" key="2">
    <citation type="submission" date="2019-07" db="EMBL/GenBank/DDBJ databases">
        <title>Genome sequencing of Bacteroides fragilis.</title>
        <authorList>
            <person name="Galasyn E.V."/>
            <person name="Ruoff K.L."/>
            <person name="Price C.E."/>
            <person name="Valls R.A."/>
            <person name="O'Toole G.A."/>
        </authorList>
    </citation>
    <scope>NUCLEOTIDE SEQUENCE [LARGE SCALE GENOMIC DNA]</scope>
    <source>
        <strain evidence="4 6">AD135F_1B</strain>
    </source>
</reference>
<evidence type="ECO:0000313" key="5">
    <source>
        <dbReference type="EMBL" id="TWV47873.1"/>
    </source>
</evidence>
<evidence type="ECO:0000313" key="8">
    <source>
        <dbReference type="Proteomes" id="UP000436803"/>
    </source>
</evidence>
<evidence type="ECO:0000313" key="3">
    <source>
        <dbReference type="EMBL" id="KAA5170843.1"/>
    </source>
</evidence>
<dbReference type="EMBL" id="VOHT01000006">
    <property type="protein sequence ID" value="TWV47873.1"/>
    <property type="molecule type" value="Genomic_DNA"/>
</dbReference>
<dbReference type="Proteomes" id="UP000436803">
    <property type="component" value="Unassembled WGS sequence"/>
</dbReference>
<reference evidence="8 9" key="1">
    <citation type="journal article" date="2019" name="Nat. Med.">
        <title>A library of human gut bacterial isolates paired with longitudinal multiomics data enables mechanistic microbiome research.</title>
        <authorList>
            <person name="Poyet M."/>
            <person name="Groussin M."/>
            <person name="Gibbons S.M."/>
            <person name="Avila-Pacheco J."/>
            <person name="Jiang X."/>
            <person name="Kearney S.M."/>
            <person name="Perrotta A.R."/>
            <person name="Berdy B."/>
            <person name="Zhao S."/>
            <person name="Lieberman T.D."/>
            <person name="Swanson P.K."/>
            <person name="Smith M."/>
            <person name="Roesemann S."/>
            <person name="Alexander J.E."/>
            <person name="Rich S.A."/>
            <person name="Livny J."/>
            <person name="Vlamakis H."/>
            <person name="Clish C."/>
            <person name="Bullock K."/>
            <person name="Deik A."/>
            <person name="Scott J."/>
            <person name="Pierce K.A."/>
            <person name="Xavier R.J."/>
            <person name="Alm E.J."/>
        </authorList>
    </citation>
    <scope>NUCLEOTIDE SEQUENCE [LARGE SCALE GENOMIC DNA]</scope>
    <source>
        <strain evidence="1 10">BIOML-A106</strain>
        <strain evidence="2 9">BIOML-A46</strain>
        <strain evidence="3 8">BIOML-A7</strain>
    </source>
</reference>